<dbReference type="GO" id="GO:0019903">
    <property type="term" value="F:protein phosphatase binding"/>
    <property type="evidence" value="ECO:0007669"/>
    <property type="project" value="TreeGrafter"/>
</dbReference>
<comment type="similarity">
    <text evidence="1">Belongs to the protein-tyrosine phosphatase family. Non-receptor class myotubularin subfamily.</text>
</comment>
<dbReference type="GO" id="GO:0005737">
    <property type="term" value="C:cytoplasm"/>
    <property type="evidence" value="ECO:0007669"/>
    <property type="project" value="TreeGrafter"/>
</dbReference>
<dbReference type="PANTHER" id="PTHR10807">
    <property type="entry name" value="MYOTUBULARIN-RELATED"/>
    <property type="match status" value="1"/>
</dbReference>
<evidence type="ECO:0000256" key="1">
    <source>
        <dbReference type="ARBA" id="ARBA00007471"/>
    </source>
</evidence>
<dbReference type="Pfam" id="PF21098">
    <property type="entry name" value="PH-GRAM_MTMR6-like"/>
    <property type="match status" value="1"/>
</dbReference>
<name>A0A2T7PF09_POMCA</name>
<gene>
    <name evidence="3" type="ORF">C0Q70_07419</name>
</gene>
<dbReference type="InterPro" id="IPR030564">
    <property type="entry name" value="Myotubularin"/>
</dbReference>
<dbReference type="OrthoDB" id="271628at2759"/>
<dbReference type="GO" id="GO:0046856">
    <property type="term" value="P:phosphatidylinositol dephosphorylation"/>
    <property type="evidence" value="ECO:0007669"/>
    <property type="project" value="TreeGrafter"/>
</dbReference>
<dbReference type="Gene3D" id="2.30.29.30">
    <property type="entry name" value="Pleckstrin-homology domain (PH domain)/Phosphotyrosine-binding domain (PTB)"/>
    <property type="match status" value="1"/>
</dbReference>
<keyword evidence="4" id="KW-1185">Reference proteome</keyword>
<dbReference type="InterPro" id="IPR011993">
    <property type="entry name" value="PH-like_dom_sf"/>
</dbReference>
<dbReference type="PROSITE" id="PS51339">
    <property type="entry name" value="PPASE_MYOTUBULARIN"/>
    <property type="match status" value="1"/>
</dbReference>
<dbReference type="Pfam" id="PF06602">
    <property type="entry name" value="Myotub-related"/>
    <property type="match status" value="1"/>
</dbReference>
<protein>
    <recommendedName>
        <fullName evidence="2">Myotubularin phosphatase domain-containing protein</fullName>
    </recommendedName>
</protein>
<dbReference type="CDD" id="cd13211">
    <property type="entry name" value="PH-GRAM_MTMR9"/>
    <property type="match status" value="1"/>
</dbReference>
<dbReference type="GO" id="GO:0010507">
    <property type="term" value="P:negative regulation of autophagy"/>
    <property type="evidence" value="ECO:0007669"/>
    <property type="project" value="TreeGrafter"/>
</dbReference>
<evidence type="ECO:0000313" key="3">
    <source>
        <dbReference type="EMBL" id="PVD31993.1"/>
    </source>
</evidence>
<feature type="domain" description="Myotubularin phosphatase" evidence="2">
    <location>
        <begin position="272"/>
        <end position="647"/>
    </location>
</feature>
<dbReference type="AlphaFoldDB" id="A0A2T7PF09"/>
<accession>A0A2T7PF09</accession>
<comment type="caution">
    <text evidence="3">The sequence shown here is derived from an EMBL/GenBank/DDBJ whole genome shotgun (WGS) entry which is preliminary data.</text>
</comment>
<organism evidence="3 4">
    <name type="scientific">Pomacea canaliculata</name>
    <name type="common">Golden apple snail</name>
    <dbReference type="NCBI Taxonomy" id="400727"/>
    <lineage>
        <taxon>Eukaryota</taxon>
        <taxon>Metazoa</taxon>
        <taxon>Spiralia</taxon>
        <taxon>Lophotrochozoa</taxon>
        <taxon>Mollusca</taxon>
        <taxon>Gastropoda</taxon>
        <taxon>Caenogastropoda</taxon>
        <taxon>Architaenioglossa</taxon>
        <taxon>Ampullarioidea</taxon>
        <taxon>Ampullariidae</taxon>
        <taxon>Pomacea</taxon>
    </lineage>
</organism>
<dbReference type="STRING" id="400727.A0A2T7PF09"/>
<sequence length="683" mass="78183">MLLCCFELSFHPVADDDALQVMDAGRQLHELSAFTIPAHEGQTMGCKRWAEDYTNEGQSKEIPDNQLTSQGEIWEGWRHLGVYGTDVTPRWGGALRGEQGYLKIPSSPAYASCKSCDSGLINLSTIRESTKFRREEHTAVGRISDSSDNKMEFSEFIKTPKVDGVTLRRPFCSPLEGTLCVTGHHLLLSSRKDDNEIWLLHSRVDSVEKRLNATGNVLTLKCKDFVLLQLDIPSAEDCINVASSIEQLSNIDDITLKFPFFFRPTFEVLENGWGAFQPEMEFNRFKEISEDWRLSYVNKDFSVCSTYPHAVIVPKSIDDETLIKAAAFRMGGRFPVFSYFHKDSKAVLMRSSQPLAGTSGRRCKEDEKLVNSILGNGRRGYILDTRAQNVAKVAQSKGGGYELESNYPQWWRIHQPIERRQAFHDSLIKMIEASSDSNSNMDKWLSKLDSSAWMTHIKDILTTACVVAQTMDKQGTHVLVHGAEGMDTTLLVTSLAQLILDKDCRTVNGFEALIEREWIQAGHPFRHRCAKSAYAISKQRHESPVFLLFVDCVWQIWSQFPCSFEFNEDFLIMLVQHAYYSQFGTFLCNNEAERHQHKLKQRTVSLWSYLNRPEIIKDYLNPMYEPNPAVIWPSVAPQSLSLWNGLYLRTYIDQTPVQEAWEEMKRIREHDKEVTSKAIRLRR</sequence>
<dbReference type="InterPro" id="IPR048994">
    <property type="entry name" value="PH-GRAM_MTMR6-9"/>
</dbReference>
<dbReference type="CDD" id="cd14536">
    <property type="entry name" value="PTP-MTMR9"/>
    <property type="match status" value="1"/>
</dbReference>
<proteinExistence type="inferred from homology"/>
<dbReference type="InterPro" id="IPR010569">
    <property type="entry name" value="Myotubularin-like_Pase_dom"/>
</dbReference>
<dbReference type="SUPFAM" id="SSF52799">
    <property type="entry name" value="(Phosphotyrosine protein) phosphatases II"/>
    <property type="match status" value="1"/>
</dbReference>
<evidence type="ECO:0000313" key="4">
    <source>
        <dbReference type="Proteomes" id="UP000245119"/>
    </source>
</evidence>
<evidence type="ECO:0000259" key="2">
    <source>
        <dbReference type="PROSITE" id="PS51339"/>
    </source>
</evidence>
<reference evidence="3 4" key="1">
    <citation type="submission" date="2018-04" db="EMBL/GenBank/DDBJ databases">
        <title>The genome of golden apple snail Pomacea canaliculata provides insight into stress tolerance and invasive adaptation.</title>
        <authorList>
            <person name="Liu C."/>
            <person name="Liu B."/>
            <person name="Ren Y."/>
            <person name="Zhang Y."/>
            <person name="Wang H."/>
            <person name="Li S."/>
            <person name="Jiang F."/>
            <person name="Yin L."/>
            <person name="Zhang G."/>
            <person name="Qian W."/>
            <person name="Fan W."/>
        </authorList>
    </citation>
    <scope>NUCLEOTIDE SEQUENCE [LARGE SCALE GENOMIC DNA]</scope>
    <source>
        <strain evidence="3">SZHN2017</strain>
        <tissue evidence="3">Muscle</tissue>
    </source>
</reference>
<dbReference type="EMBL" id="PZQS01000004">
    <property type="protein sequence ID" value="PVD31993.1"/>
    <property type="molecule type" value="Genomic_DNA"/>
</dbReference>
<dbReference type="InterPro" id="IPR029021">
    <property type="entry name" value="Prot-tyrosine_phosphatase-like"/>
</dbReference>
<dbReference type="Proteomes" id="UP000245119">
    <property type="component" value="Linkage Group LG4"/>
</dbReference>
<dbReference type="SUPFAM" id="SSF50729">
    <property type="entry name" value="PH domain-like"/>
    <property type="match status" value="1"/>
</dbReference>
<dbReference type="PANTHER" id="PTHR10807:SF73">
    <property type="entry name" value="LD06050P"/>
    <property type="match status" value="1"/>
</dbReference>